<dbReference type="InterPro" id="IPR047664">
    <property type="entry name" value="SWEET"/>
</dbReference>
<dbReference type="PANTHER" id="PTHR10791:SF30">
    <property type="entry name" value="SUGAR TRANSPORTER SWEET1"/>
    <property type="match status" value="1"/>
</dbReference>
<comment type="caution">
    <text evidence="14">The sequence shown here is derived from an EMBL/GenBank/DDBJ whole genome shotgun (WGS) entry which is preliminary data.</text>
</comment>
<evidence type="ECO:0000256" key="8">
    <source>
        <dbReference type="ARBA" id="ARBA00022692"/>
    </source>
</evidence>
<comment type="subcellular location">
    <subcellularLocation>
        <location evidence="1">Cell membrane</location>
        <topology evidence="1">Multi-pass membrane protein</topology>
    </subcellularLocation>
    <subcellularLocation>
        <location evidence="2">Golgi apparatus membrane</location>
        <topology evidence="2">Multi-pass membrane protein</topology>
    </subcellularLocation>
</comment>
<dbReference type="AlphaFoldDB" id="A0AAV1TR06"/>
<dbReference type="GO" id="GO:0005886">
    <property type="term" value="C:plasma membrane"/>
    <property type="evidence" value="ECO:0007669"/>
    <property type="project" value="UniProtKB-SubCell"/>
</dbReference>
<evidence type="ECO:0000256" key="5">
    <source>
        <dbReference type="ARBA" id="ARBA00022448"/>
    </source>
</evidence>
<keyword evidence="11" id="KW-0333">Golgi apparatus</keyword>
<keyword evidence="6" id="KW-1003">Cell membrane</keyword>
<feature type="transmembrane region" description="Helical" evidence="13">
    <location>
        <begin position="225"/>
        <end position="245"/>
    </location>
</feature>
<keyword evidence="9" id="KW-0677">Repeat</keyword>
<dbReference type="GO" id="GO:0000139">
    <property type="term" value="C:Golgi membrane"/>
    <property type="evidence" value="ECO:0007669"/>
    <property type="project" value="UniProtKB-SubCell"/>
</dbReference>
<evidence type="ECO:0000256" key="6">
    <source>
        <dbReference type="ARBA" id="ARBA00022475"/>
    </source>
</evidence>
<feature type="transmembrane region" description="Helical" evidence="13">
    <location>
        <begin position="137"/>
        <end position="158"/>
    </location>
</feature>
<sequence length="394" mass="43095">MRSEKGEQVQPRVEGDLRNGSRVLCSGQCEIRTISASEWPCIKPERLKNDEQTRAIAAYGSKGGPETRSEVPATPLARQRDVPSLALVSSRALLPSDGHLRTNRFPLKPQLLRNQVKSKTKSSLLLSAPMPASVEDIMRVVTTVSTLYMLASPLLTVIRFHLRHDVGSAAVLPFVTLWVSSHMWMLYGYVIGNLFPIFVTYVIGDALSVLFLAVYIRWTTNRRAALKVCTIALLWNATVTMYVTLCETAVLPQSQETLELVMGIIGTSCSFVLYASPLAAIKLVLETRSSESLPFALILAGTINNALWVVYGAIVSDLFVILPSAVSTAIGFIQIVLCGVFHPSRAAADKTVTSAMPCESSNDELSQCSSYDVMESATPLPLHYKCQQELEGTL</sequence>
<dbReference type="Pfam" id="PF03083">
    <property type="entry name" value="MtN3_slv"/>
    <property type="match status" value="2"/>
</dbReference>
<feature type="transmembrane region" description="Helical" evidence="13">
    <location>
        <begin position="260"/>
        <end position="281"/>
    </location>
</feature>
<name>A0AAV1TR06_9STRA</name>
<organism evidence="14 15">
    <name type="scientific">Peronospora matthiolae</name>
    <dbReference type="NCBI Taxonomy" id="2874970"/>
    <lineage>
        <taxon>Eukaryota</taxon>
        <taxon>Sar</taxon>
        <taxon>Stramenopiles</taxon>
        <taxon>Oomycota</taxon>
        <taxon>Peronosporomycetes</taxon>
        <taxon>Peronosporales</taxon>
        <taxon>Peronosporaceae</taxon>
        <taxon>Peronospora</taxon>
    </lineage>
</organism>
<evidence type="ECO:0000256" key="2">
    <source>
        <dbReference type="ARBA" id="ARBA00004653"/>
    </source>
</evidence>
<evidence type="ECO:0000313" key="15">
    <source>
        <dbReference type="Proteomes" id="UP001162060"/>
    </source>
</evidence>
<dbReference type="Gene3D" id="1.20.1280.290">
    <property type="match status" value="2"/>
</dbReference>
<evidence type="ECO:0000256" key="7">
    <source>
        <dbReference type="ARBA" id="ARBA00022597"/>
    </source>
</evidence>
<dbReference type="InterPro" id="IPR004316">
    <property type="entry name" value="SWEET_rpt"/>
</dbReference>
<dbReference type="FunFam" id="1.20.1280.290:FF:000007">
    <property type="entry name" value="Bidirectional sugar transporter SWEET7"/>
    <property type="match status" value="1"/>
</dbReference>
<dbReference type="GO" id="GO:0051119">
    <property type="term" value="F:sugar transmembrane transporter activity"/>
    <property type="evidence" value="ECO:0007669"/>
    <property type="project" value="InterPro"/>
</dbReference>
<feature type="transmembrane region" description="Helical" evidence="13">
    <location>
        <begin position="170"/>
        <end position="191"/>
    </location>
</feature>
<dbReference type="PANTHER" id="PTHR10791">
    <property type="entry name" value="RAG1-ACTIVATING PROTEIN 1"/>
    <property type="match status" value="1"/>
</dbReference>
<feature type="transmembrane region" description="Helical" evidence="13">
    <location>
        <begin position="197"/>
        <end position="218"/>
    </location>
</feature>
<evidence type="ECO:0000256" key="3">
    <source>
        <dbReference type="ARBA" id="ARBA00007809"/>
    </source>
</evidence>
<dbReference type="Proteomes" id="UP001162060">
    <property type="component" value="Unassembled WGS sequence"/>
</dbReference>
<keyword evidence="12 13" id="KW-0472">Membrane</keyword>
<evidence type="ECO:0000256" key="13">
    <source>
        <dbReference type="SAM" id="Phobius"/>
    </source>
</evidence>
<evidence type="ECO:0000256" key="11">
    <source>
        <dbReference type="ARBA" id="ARBA00023034"/>
    </source>
</evidence>
<gene>
    <name evidence="14" type="ORF">PM001_LOCUS8928</name>
</gene>
<keyword evidence="5" id="KW-0813">Transport</keyword>
<evidence type="ECO:0000256" key="1">
    <source>
        <dbReference type="ARBA" id="ARBA00004651"/>
    </source>
</evidence>
<dbReference type="FunFam" id="1.20.1280.290:FF:000004">
    <property type="entry name" value="Sugar transporter SWEET"/>
    <property type="match status" value="1"/>
</dbReference>
<evidence type="ECO:0000256" key="12">
    <source>
        <dbReference type="ARBA" id="ARBA00023136"/>
    </source>
</evidence>
<dbReference type="EMBL" id="CAKLBY020000070">
    <property type="protein sequence ID" value="CAK7923778.1"/>
    <property type="molecule type" value="Genomic_DNA"/>
</dbReference>
<comment type="similarity">
    <text evidence="3">Belongs to the SWEET sugar transporter family.</text>
</comment>
<keyword evidence="7" id="KW-0762">Sugar transport</keyword>
<evidence type="ECO:0000313" key="14">
    <source>
        <dbReference type="EMBL" id="CAK7923778.1"/>
    </source>
</evidence>
<keyword evidence="8 13" id="KW-0812">Transmembrane</keyword>
<evidence type="ECO:0000256" key="4">
    <source>
        <dbReference type="ARBA" id="ARBA00021741"/>
    </source>
</evidence>
<evidence type="ECO:0000256" key="9">
    <source>
        <dbReference type="ARBA" id="ARBA00022737"/>
    </source>
</evidence>
<proteinExistence type="inferred from homology"/>
<reference evidence="14" key="1">
    <citation type="submission" date="2024-01" db="EMBL/GenBank/DDBJ databases">
        <authorList>
            <person name="Webb A."/>
        </authorList>
    </citation>
    <scope>NUCLEOTIDE SEQUENCE</scope>
    <source>
        <strain evidence="14">Pm1</strain>
    </source>
</reference>
<feature type="transmembrane region" description="Helical" evidence="13">
    <location>
        <begin position="320"/>
        <end position="341"/>
    </location>
</feature>
<keyword evidence="10 13" id="KW-1133">Transmembrane helix</keyword>
<feature type="transmembrane region" description="Helical" evidence="13">
    <location>
        <begin position="293"/>
        <end position="314"/>
    </location>
</feature>
<protein>
    <recommendedName>
        <fullName evidence="4">Sugar transporter SWEET1</fullName>
    </recommendedName>
</protein>
<evidence type="ECO:0000256" key="10">
    <source>
        <dbReference type="ARBA" id="ARBA00022989"/>
    </source>
</evidence>
<accession>A0AAV1TR06</accession>